<keyword evidence="2" id="KW-1185">Reference proteome</keyword>
<protein>
    <recommendedName>
        <fullName evidence="3">Nucleotide-diphospho-sugar transferase domain-containing protein</fullName>
    </recommendedName>
</protein>
<gene>
    <name evidence="1" type="ORF">QTG54_003369</name>
</gene>
<sequence length="599" mass="67507">MSDTTTPPSAPPSTIIPSARSFNHRLVMFIIGCLTLSQLRIISNFVNSTVKFDSTSAENEYKLQYIENEKRKFAATKGLRVDVSADDVKIPYLDDDAVSADGAVDTELPPAMKQQPTPSMIIIDDNTSFCGSCMWNNTNINCDDRVDSMMKRYPKENPNREGTKQFILKKGFCIDPNWAPEFIDEDIASVENEVASIFRNHSAHVKADGAANITHSSLLSNSSSSIINNTTNTQQASPPQPPPLSLIPIQNNSTTAIDLVSLTTSKDFFILFNNSAITSWIQHIQNIRSITFIGPPRDHKLFQENMRIHYPHLRVVDATTKSSSSSGMLPIRWINETHWRVTYKDKYRCPYIGVCQQLMKLFVFDLGKKLHVDIGTNVLIVDSDTVWSRDVTFVHDDGTVTYFEVNDYQQGADCTDMDPVAFTEGITMGPPPVTKLGSNHTTGKRTRSDNTVQLDTVTPYRACRRAEYPNATGARHIAHHMLFQYDVMMHLHSTIKRAWSLPNIWQAFVKCHKLTKSRVAEYELYYSFVSFHYPERVLLKNLQNGADFMGGSSICNDHEMECCRNQNVLLKGCHNHRIEAMNAAESKVEKFGAMGEMCC</sequence>
<evidence type="ECO:0000313" key="2">
    <source>
        <dbReference type="Proteomes" id="UP001224775"/>
    </source>
</evidence>
<evidence type="ECO:0000313" key="1">
    <source>
        <dbReference type="EMBL" id="KAK1745445.1"/>
    </source>
</evidence>
<organism evidence="1 2">
    <name type="scientific">Skeletonema marinoi</name>
    <dbReference type="NCBI Taxonomy" id="267567"/>
    <lineage>
        <taxon>Eukaryota</taxon>
        <taxon>Sar</taxon>
        <taxon>Stramenopiles</taxon>
        <taxon>Ochrophyta</taxon>
        <taxon>Bacillariophyta</taxon>
        <taxon>Coscinodiscophyceae</taxon>
        <taxon>Thalassiosirophycidae</taxon>
        <taxon>Thalassiosirales</taxon>
        <taxon>Skeletonemataceae</taxon>
        <taxon>Skeletonema</taxon>
        <taxon>Skeletonema marinoi-dohrnii complex</taxon>
    </lineage>
</organism>
<dbReference type="Proteomes" id="UP001224775">
    <property type="component" value="Unassembled WGS sequence"/>
</dbReference>
<reference evidence="1" key="1">
    <citation type="submission" date="2023-06" db="EMBL/GenBank/DDBJ databases">
        <title>Survivors Of The Sea: Transcriptome response of Skeletonema marinoi to long-term dormancy.</title>
        <authorList>
            <person name="Pinder M.I.M."/>
            <person name="Kourtchenko O."/>
            <person name="Robertson E.K."/>
            <person name="Larsson T."/>
            <person name="Maumus F."/>
            <person name="Osuna-Cruz C.M."/>
            <person name="Vancaester E."/>
            <person name="Stenow R."/>
            <person name="Vandepoele K."/>
            <person name="Ploug H."/>
            <person name="Bruchert V."/>
            <person name="Godhe A."/>
            <person name="Topel M."/>
        </authorList>
    </citation>
    <scope>NUCLEOTIDE SEQUENCE</scope>
    <source>
        <strain evidence="1">R05AC</strain>
    </source>
</reference>
<evidence type="ECO:0008006" key="3">
    <source>
        <dbReference type="Google" id="ProtNLM"/>
    </source>
</evidence>
<accession>A0AAD8YI09</accession>
<name>A0AAD8YI09_9STRA</name>
<dbReference type="AlphaFoldDB" id="A0AAD8YI09"/>
<comment type="caution">
    <text evidence="1">The sequence shown here is derived from an EMBL/GenBank/DDBJ whole genome shotgun (WGS) entry which is preliminary data.</text>
</comment>
<dbReference type="EMBL" id="JATAAI010000005">
    <property type="protein sequence ID" value="KAK1745445.1"/>
    <property type="molecule type" value="Genomic_DNA"/>
</dbReference>
<proteinExistence type="predicted"/>